<sequence>MTITKTTLALAVIALAGCSSTMERRQADGSFAYAQLETEPTLKAPANLHAPKGDGRFDIPPAKAQGPVGKELDIRAPRLVLTLVDGSRLEESESGSKVQIDARDGVGDVVSIVQQRLDQWLAARNIPVQKRGSTQIETGWFVPADSETMMASADDFPVKRRFAISVKAPEHKRTAEVSIKSLGAEKTSSDDEETIIGEGERAAVAVLNDWLAYYASKDEVSARDQLLAKFRPVAVTLRQEEGDQTAFVLGADFERAWNRLPMVLEHLGFEVKDIDKSLGTLFVSYKGSPDSSFWSGLFGGDDKELTLEHGKYQIQLGELGDNTSMTLTDDDGQPLPTAKYTEMYNQFAELMRDGDLKELKK</sequence>
<dbReference type="OrthoDB" id="5598420at2"/>
<dbReference type="Gene3D" id="3.30.310.170">
    <property type="entry name" value="Outer membrane protein assembly factor BamC"/>
    <property type="match status" value="1"/>
</dbReference>
<gene>
    <name evidence="1" type="ORF">B3C1_04765</name>
</gene>
<dbReference type="EMBL" id="AMRI01000005">
    <property type="protein sequence ID" value="EKE76191.1"/>
    <property type="molecule type" value="Genomic_DNA"/>
</dbReference>
<dbReference type="Proteomes" id="UP000006755">
    <property type="component" value="Unassembled WGS sequence"/>
</dbReference>
<keyword evidence="1" id="KW-0449">Lipoprotein</keyword>
<protein>
    <submittedName>
        <fullName evidence="1">NlpB/DapX family lipoprotein</fullName>
    </submittedName>
</protein>
<dbReference type="STRING" id="745411.B3C1_04765"/>
<comment type="caution">
    <text evidence="1">The sequence shown here is derived from an EMBL/GenBank/DDBJ whole genome shotgun (WGS) entry which is preliminary data.</text>
</comment>
<reference evidence="1 2" key="1">
    <citation type="journal article" date="2012" name="J. Bacteriol.">
        <title>Genome Sequence of Gallaecimonas xiamenensis Type Strain 3-C-1.</title>
        <authorList>
            <person name="Lai Q."/>
            <person name="Wang L."/>
            <person name="Wang W."/>
            <person name="Shao Z."/>
        </authorList>
    </citation>
    <scope>NUCLEOTIDE SEQUENCE [LARGE SCALE GENOMIC DNA]</scope>
    <source>
        <strain evidence="1 2">3-C-1</strain>
    </source>
</reference>
<keyword evidence="2" id="KW-1185">Reference proteome</keyword>
<dbReference type="Gene3D" id="3.30.530.50">
    <property type="match status" value="1"/>
</dbReference>
<dbReference type="eggNOG" id="COG3317">
    <property type="taxonomic scope" value="Bacteria"/>
</dbReference>
<organism evidence="1 2">
    <name type="scientific">Gallaecimonas xiamenensis 3-C-1</name>
    <dbReference type="NCBI Taxonomy" id="745411"/>
    <lineage>
        <taxon>Bacteria</taxon>
        <taxon>Pseudomonadati</taxon>
        <taxon>Pseudomonadota</taxon>
        <taxon>Gammaproteobacteria</taxon>
        <taxon>Enterobacterales</taxon>
        <taxon>Gallaecimonadaceae</taxon>
        <taxon>Gallaecimonas</taxon>
    </lineage>
</organism>
<name>K2J031_9GAMM</name>
<dbReference type="Pfam" id="PF06804">
    <property type="entry name" value="Lipoprotein_18"/>
    <property type="match status" value="1"/>
</dbReference>
<dbReference type="InterPro" id="IPR010653">
    <property type="entry name" value="NlpB/DapX"/>
</dbReference>
<evidence type="ECO:0000313" key="2">
    <source>
        <dbReference type="Proteomes" id="UP000006755"/>
    </source>
</evidence>
<evidence type="ECO:0000313" key="1">
    <source>
        <dbReference type="EMBL" id="EKE76191.1"/>
    </source>
</evidence>
<dbReference type="PROSITE" id="PS51257">
    <property type="entry name" value="PROKAR_LIPOPROTEIN"/>
    <property type="match status" value="1"/>
</dbReference>
<dbReference type="PATRIC" id="fig|745411.4.peg.943"/>
<dbReference type="InterPro" id="IPR042268">
    <property type="entry name" value="BamC_C"/>
</dbReference>
<dbReference type="RefSeq" id="WP_008483276.1">
    <property type="nucleotide sequence ID" value="NZ_AMRI01000005.1"/>
</dbReference>
<proteinExistence type="predicted"/>
<dbReference type="AlphaFoldDB" id="K2J031"/>
<accession>K2J031</accession>